<accession>A0AAN7AL51</accession>
<organism evidence="1 2">
    <name type="scientific">Podospora australis</name>
    <dbReference type="NCBI Taxonomy" id="1536484"/>
    <lineage>
        <taxon>Eukaryota</taxon>
        <taxon>Fungi</taxon>
        <taxon>Dikarya</taxon>
        <taxon>Ascomycota</taxon>
        <taxon>Pezizomycotina</taxon>
        <taxon>Sordariomycetes</taxon>
        <taxon>Sordariomycetidae</taxon>
        <taxon>Sordariales</taxon>
        <taxon>Podosporaceae</taxon>
        <taxon>Podospora</taxon>
    </lineage>
</organism>
<comment type="caution">
    <text evidence="1">The sequence shown here is derived from an EMBL/GenBank/DDBJ whole genome shotgun (WGS) entry which is preliminary data.</text>
</comment>
<dbReference type="AlphaFoldDB" id="A0AAN7AL51"/>
<name>A0AAN7AL51_9PEZI</name>
<sequence>MDGSGSPVAKLPRGTVETRISQLRRRLSRSDPTLGDAYWQRRDLESELLGWGRKLGPDACFVRPATHSTTVDLLRVATPSSSDSTTISVPYKMAGSASDADNHRLAAKWHSRGIPAPSLASAGTTATTITTPTGRRMAARELFDQYNISRPSG</sequence>
<evidence type="ECO:0000313" key="2">
    <source>
        <dbReference type="Proteomes" id="UP001302126"/>
    </source>
</evidence>
<evidence type="ECO:0000313" key="1">
    <source>
        <dbReference type="EMBL" id="KAK4190102.1"/>
    </source>
</evidence>
<keyword evidence="2" id="KW-1185">Reference proteome</keyword>
<protein>
    <submittedName>
        <fullName evidence="1">Uncharacterized protein</fullName>
    </submittedName>
</protein>
<reference evidence="1" key="2">
    <citation type="submission" date="2023-05" db="EMBL/GenBank/DDBJ databases">
        <authorList>
            <consortium name="Lawrence Berkeley National Laboratory"/>
            <person name="Steindorff A."/>
            <person name="Hensen N."/>
            <person name="Bonometti L."/>
            <person name="Westerberg I."/>
            <person name="Brannstrom I.O."/>
            <person name="Guillou S."/>
            <person name="Cros-Aarteil S."/>
            <person name="Calhoun S."/>
            <person name="Haridas S."/>
            <person name="Kuo A."/>
            <person name="Mondo S."/>
            <person name="Pangilinan J."/>
            <person name="Riley R."/>
            <person name="Labutti K."/>
            <person name="Andreopoulos B."/>
            <person name="Lipzen A."/>
            <person name="Chen C."/>
            <person name="Yanf M."/>
            <person name="Daum C."/>
            <person name="Ng V."/>
            <person name="Clum A."/>
            <person name="Ohm R."/>
            <person name="Martin F."/>
            <person name="Silar P."/>
            <person name="Natvig D."/>
            <person name="Lalanne C."/>
            <person name="Gautier V."/>
            <person name="Ament-Velasquez S.L."/>
            <person name="Kruys A."/>
            <person name="Hutchinson M.I."/>
            <person name="Powell A.J."/>
            <person name="Barry K."/>
            <person name="Miller A.N."/>
            <person name="Grigoriev I.V."/>
            <person name="Debuchy R."/>
            <person name="Gladieux P."/>
            <person name="Thoren M.H."/>
            <person name="Johannesson H."/>
        </authorList>
    </citation>
    <scope>NUCLEOTIDE SEQUENCE</scope>
    <source>
        <strain evidence="1">PSN309</strain>
    </source>
</reference>
<reference evidence="1" key="1">
    <citation type="journal article" date="2023" name="Mol. Phylogenet. Evol.">
        <title>Genome-scale phylogeny and comparative genomics of the fungal order Sordariales.</title>
        <authorList>
            <person name="Hensen N."/>
            <person name="Bonometti L."/>
            <person name="Westerberg I."/>
            <person name="Brannstrom I.O."/>
            <person name="Guillou S."/>
            <person name="Cros-Aarteil S."/>
            <person name="Calhoun S."/>
            <person name="Haridas S."/>
            <person name="Kuo A."/>
            <person name="Mondo S."/>
            <person name="Pangilinan J."/>
            <person name="Riley R."/>
            <person name="LaButti K."/>
            <person name="Andreopoulos B."/>
            <person name="Lipzen A."/>
            <person name="Chen C."/>
            <person name="Yan M."/>
            <person name="Daum C."/>
            <person name="Ng V."/>
            <person name="Clum A."/>
            <person name="Steindorff A."/>
            <person name="Ohm R.A."/>
            <person name="Martin F."/>
            <person name="Silar P."/>
            <person name="Natvig D.O."/>
            <person name="Lalanne C."/>
            <person name="Gautier V."/>
            <person name="Ament-Velasquez S.L."/>
            <person name="Kruys A."/>
            <person name="Hutchinson M.I."/>
            <person name="Powell A.J."/>
            <person name="Barry K."/>
            <person name="Miller A.N."/>
            <person name="Grigoriev I.V."/>
            <person name="Debuchy R."/>
            <person name="Gladieux P."/>
            <person name="Hiltunen Thoren M."/>
            <person name="Johannesson H."/>
        </authorList>
    </citation>
    <scope>NUCLEOTIDE SEQUENCE</scope>
    <source>
        <strain evidence="1">PSN309</strain>
    </source>
</reference>
<dbReference type="Proteomes" id="UP001302126">
    <property type="component" value="Unassembled WGS sequence"/>
</dbReference>
<dbReference type="EMBL" id="MU864369">
    <property type="protein sequence ID" value="KAK4190102.1"/>
    <property type="molecule type" value="Genomic_DNA"/>
</dbReference>
<proteinExistence type="predicted"/>
<gene>
    <name evidence="1" type="ORF">QBC35DRAFT_112164</name>
</gene>